<dbReference type="PANTHER" id="PTHR20919:SF0">
    <property type="entry name" value="HOMOSERINE O-SUCCINYLTRANSFERASE"/>
    <property type="match status" value="1"/>
</dbReference>
<proteinExistence type="inferred from homology"/>
<evidence type="ECO:0000313" key="4">
    <source>
        <dbReference type="EMBL" id="EJW93299.1"/>
    </source>
</evidence>
<dbReference type="Pfam" id="PF04204">
    <property type="entry name" value="HTS"/>
    <property type="match status" value="1"/>
</dbReference>
<keyword evidence="3" id="KW-0012">Acyltransferase</keyword>
<name>J9G133_9ZZZZ</name>
<comment type="caution">
    <text evidence="4">The sequence shown here is derived from an EMBL/GenBank/DDBJ whole genome shotgun (WGS) entry which is preliminary data.</text>
</comment>
<dbReference type="HAMAP" id="MF_00295">
    <property type="entry name" value="MetA_acyltransf"/>
    <property type="match status" value="1"/>
</dbReference>
<reference evidence="4" key="1">
    <citation type="journal article" date="2012" name="PLoS ONE">
        <title>Gene sets for utilization of primary and secondary nutrition supplies in the distal gut of endangered iberian lynx.</title>
        <authorList>
            <person name="Alcaide M."/>
            <person name="Messina E."/>
            <person name="Richter M."/>
            <person name="Bargiela R."/>
            <person name="Peplies J."/>
            <person name="Huws S.A."/>
            <person name="Newbold C.J."/>
            <person name="Golyshin P.N."/>
            <person name="Simon M.A."/>
            <person name="Lopez G."/>
            <person name="Yakimov M.M."/>
            <person name="Ferrer M."/>
        </authorList>
    </citation>
    <scope>NUCLEOTIDE SEQUENCE</scope>
</reference>
<evidence type="ECO:0000256" key="1">
    <source>
        <dbReference type="ARBA" id="ARBA00022605"/>
    </source>
</evidence>
<dbReference type="PIRSF" id="PIRSF000450">
    <property type="entry name" value="H_ser_succinyltr"/>
    <property type="match status" value="1"/>
</dbReference>
<sequence>MFIQLNTMTLYLPHALPVAERLRQEGATVMTYVPQKWNELPVEPGKERLRILFLNLMPQKEVTELDIARMMLQTGLDVQLILMKLSGQTYKTTPMDHMQAFYTDFEDLDAGQFDGMIITGAPIEHIGFEEVRYWRQLCEVMEWAKSHVRSSLYICWGAQAGLYYHFGIPKYMLPSKMFGIYDQDVYDVALPLLQDMVPSFPMPLSRHTEVRATDFPKTGGLQIIAGSVDAGVAMAIAHNGREIFTVGHLEYEPNTLHNEYQRDLAKGLPIELPKNYYVDNQPEAGVRFQWEEAARCFYRNWLNHYC</sequence>
<dbReference type="InterPro" id="IPR033752">
    <property type="entry name" value="MetA_family"/>
</dbReference>
<protein>
    <submittedName>
        <fullName evidence="4">Homoserine O-succinyltransferase</fullName>
    </submittedName>
</protein>
<dbReference type="EMBL" id="AMCI01007052">
    <property type="protein sequence ID" value="EJW93299.1"/>
    <property type="molecule type" value="Genomic_DNA"/>
</dbReference>
<evidence type="ECO:0000256" key="3">
    <source>
        <dbReference type="ARBA" id="ARBA00023315"/>
    </source>
</evidence>
<dbReference type="GO" id="GO:0008652">
    <property type="term" value="P:amino acid biosynthetic process"/>
    <property type="evidence" value="ECO:0007669"/>
    <property type="project" value="UniProtKB-KW"/>
</dbReference>
<keyword evidence="2 4" id="KW-0808">Transferase</keyword>
<feature type="non-terminal residue" evidence="4">
    <location>
        <position position="306"/>
    </location>
</feature>
<keyword evidence="1" id="KW-0028">Amino-acid biosynthesis</keyword>
<accession>J9G133</accession>
<evidence type="ECO:0000256" key="2">
    <source>
        <dbReference type="ARBA" id="ARBA00022679"/>
    </source>
</evidence>
<organism evidence="4">
    <name type="scientific">gut metagenome</name>
    <dbReference type="NCBI Taxonomy" id="749906"/>
    <lineage>
        <taxon>unclassified sequences</taxon>
        <taxon>metagenomes</taxon>
        <taxon>organismal metagenomes</taxon>
    </lineage>
</organism>
<dbReference type="SUPFAM" id="SSF52317">
    <property type="entry name" value="Class I glutamine amidotransferase-like"/>
    <property type="match status" value="1"/>
</dbReference>
<dbReference type="CDD" id="cd03131">
    <property type="entry name" value="GATase1_HTS"/>
    <property type="match status" value="1"/>
</dbReference>
<dbReference type="GO" id="GO:0008899">
    <property type="term" value="F:homoserine O-succinyltransferase activity"/>
    <property type="evidence" value="ECO:0007669"/>
    <property type="project" value="TreeGrafter"/>
</dbReference>
<dbReference type="AlphaFoldDB" id="J9G133"/>
<dbReference type="PANTHER" id="PTHR20919">
    <property type="entry name" value="HOMOSERINE O-SUCCINYLTRANSFERASE"/>
    <property type="match status" value="1"/>
</dbReference>
<dbReference type="Gene3D" id="3.40.50.880">
    <property type="match status" value="1"/>
</dbReference>
<gene>
    <name evidence="4" type="ORF">EVA_18596</name>
</gene>
<dbReference type="InterPro" id="IPR029062">
    <property type="entry name" value="Class_I_gatase-like"/>
</dbReference>